<feature type="transmembrane region" description="Helical" evidence="1">
    <location>
        <begin position="20"/>
        <end position="39"/>
    </location>
</feature>
<dbReference type="InterPro" id="IPR051162">
    <property type="entry name" value="T4SS_component"/>
</dbReference>
<evidence type="ECO:0000256" key="1">
    <source>
        <dbReference type="SAM" id="Phobius"/>
    </source>
</evidence>
<organism evidence="3 4">
    <name type="scientific">Metamycoplasma faucium</name>
    <dbReference type="NCBI Taxonomy" id="56142"/>
    <lineage>
        <taxon>Bacteria</taxon>
        <taxon>Bacillati</taxon>
        <taxon>Mycoplasmatota</taxon>
        <taxon>Mycoplasmoidales</taxon>
        <taxon>Metamycoplasmataceae</taxon>
        <taxon>Metamycoplasma</taxon>
    </lineage>
</organism>
<dbReference type="Gene3D" id="1.10.8.730">
    <property type="match status" value="1"/>
</dbReference>
<feature type="transmembrane region" description="Helical" evidence="1">
    <location>
        <begin position="45"/>
        <end position="64"/>
    </location>
</feature>
<dbReference type="EMBL" id="CP088155">
    <property type="protein sequence ID" value="WYM97531.1"/>
    <property type="molecule type" value="Genomic_DNA"/>
</dbReference>
<evidence type="ECO:0000259" key="2">
    <source>
        <dbReference type="SMART" id="SM00382"/>
    </source>
</evidence>
<dbReference type="SMART" id="SM00382">
    <property type="entry name" value="AAA"/>
    <property type="match status" value="1"/>
</dbReference>
<reference evidence="3" key="1">
    <citation type="submission" date="2021-11" db="EMBL/GenBank/DDBJ databases">
        <title>The first genome sequence of unculturable Mycoplasma faucium obtained by de novo assembly of metagenomic reads.</title>
        <authorList>
            <person name="Sabat A.J."/>
            <person name="Bathoorn E."/>
            <person name="Akkerboom V."/>
            <person name="Friedrich A.W."/>
        </authorList>
    </citation>
    <scope>NUCLEOTIDE SEQUENCE [LARGE SCALE GENOMIC DNA]</scope>
    <source>
        <strain evidence="3">UMCG-MFM1</strain>
    </source>
</reference>
<keyword evidence="1" id="KW-0472">Membrane</keyword>
<sequence>MLQNKKLADKTLTIWKNFTVFDLIVLFIVFTISLVISMFTNNFNWKFKIAIFIIIFSSTFWILLNSKKHNCRFYVLAFRAIKYWVGVRKYKKDTKNTTAHLIPYQEIINDNIVITRKNNFGIFSHFSVIQIKGFNVFVNSEQDRENEFNRFTNLLNSIEDKISIVKTSSSIDLSENIKKIKQNFKSEIVKSNELAEKYCLLNEKELETLNNQNNIHNYYLAIFGDSVIDLENKRTKILGQLLQTKFNPKILEKKELIEVLNLIFKVNLNVDSYDNFDLSLLAPSNVEFNKKYVTVDDKFISFQAINDFNNIEIPEGWVYKLFSSNSTVIWNLSPFDDSLKEKILNKASSIVEINNNNKSRFKTMKSAIEIEAIEHLIYLANTQNMNIFNSNFIFVNQGNNLEELNILEIENQLNASEVSANLNPLLFKQKQGYSNACFLNGDTLNNDLEMVSDNVSRGWGFINSELNDKTPLLFGFDRTTSSPLFLDIKTKNSQRVYSNMLVTGTPGAGKSTLMKKMILHYLIYGVDIVILDPQREYSKYAKMFNGEVFEMGSGINTLINPLQLDLQFNEQLSINNQNKIIISTNVRKVQKFLKLMCNFNDIQVRFIGKSLTELYNKWNFYDKNVNFLKLRNTDYPTINDYINFLENYEFDNKNDRDIYLKSQKMLLATLKSEFTNNSPYEALYNGHTSINLSSHFNIIDTYNLSTKDDSPASKAGLFLILSFLQNKISNNYFSNPNGNNWIMLVIDEAHKFIDPVNPIALDFVWDTAKTIRKYRGMLVLGTQNFMDFNQNQLVSTKSAGILENMQYSITLRSNYQDIEALKNLFENRIPLTQSELQYISSAPVGGGILSINNTTRFQFQSYFNDIEKELMFNNGNLNK</sequence>
<keyword evidence="1" id="KW-1133">Transmembrane helix</keyword>
<dbReference type="InterPro" id="IPR027417">
    <property type="entry name" value="P-loop_NTPase"/>
</dbReference>
<protein>
    <submittedName>
        <fullName evidence="3">ATP-binding protein</fullName>
    </submittedName>
</protein>
<feature type="domain" description="AAA+ ATPase" evidence="2">
    <location>
        <begin position="496"/>
        <end position="867"/>
    </location>
</feature>
<accession>A0ABZ2TSK0</accession>
<gene>
    <name evidence="3" type="ORF">LQ356_01350</name>
</gene>
<evidence type="ECO:0000313" key="4">
    <source>
        <dbReference type="Proteomes" id="UP001622612"/>
    </source>
</evidence>
<dbReference type="Proteomes" id="UP001622612">
    <property type="component" value="Chromosome"/>
</dbReference>
<keyword evidence="1" id="KW-0812">Transmembrane</keyword>
<dbReference type="Pfam" id="PF19044">
    <property type="entry name" value="P-loop_TraG"/>
    <property type="match status" value="1"/>
</dbReference>
<dbReference type="GO" id="GO:0005524">
    <property type="term" value="F:ATP binding"/>
    <property type="evidence" value="ECO:0007669"/>
    <property type="project" value="UniProtKB-KW"/>
</dbReference>
<proteinExistence type="predicted"/>
<evidence type="ECO:0000313" key="3">
    <source>
        <dbReference type="EMBL" id="WYM97531.1"/>
    </source>
</evidence>
<keyword evidence="3" id="KW-0067">ATP-binding</keyword>
<dbReference type="NCBIfam" id="NF045975">
    <property type="entry name" value="VirB4_plasma"/>
    <property type="match status" value="1"/>
</dbReference>
<dbReference type="Gene3D" id="3.40.50.300">
    <property type="entry name" value="P-loop containing nucleotide triphosphate hydrolases"/>
    <property type="match status" value="1"/>
</dbReference>
<dbReference type="RefSeq" id="WP_405312036.1">
    <property type="nucleotide sequence ID" value="NZ_CP088155.1"/>
</dbReference>
<keyword evidence="4" id="KW-1185">Reference proteome</keyword>
<dbReference type="PANTHER" id="PTHR30121:SF6">
    <property type="entry name" value="SLR6007 PROTEIN"/>
    <property type="match status" value="1"/>
</dbReference>
<dbReference type="PANTHER" id="PTHR30121">
    <property type="entry name" value="UNCHARACTERIZED PROTEIN YJGR-RELATED"/>
    <property type="match status" value="1"/>
</dbReference>
<dbReference type="InterPro" id="IPR003593">
    <property type="entry name" value="AAA+_ATPase"/>
</dbReference>
<dbReference type="SUPFAM" id="SSF52540">
    <property type="entry name" value="P-loop containing nucleoside triphosphate hydrolases"/>
    <property type="match status" value="1"/>
</dbReference>
<keyword evidence="3" id="KW-0547">Nucleotide-binding</keyword>
<name>A0ABZ2TSK0_9BACT</name>
<dbReference type="InterPro" id="IPR043964">
    <property type="entry name" value="P-loop_TraG"/>
</dbReference>